<dbReference type="Gene3D" id="1.20.1260.10">
    <property type="match status" value="1"/>
</dbReference>
<organism evidence="2 3">
    <name type="scientific">Mucilaginibacter humi</name>
    <dbReference type="NCBI Taxonomy" id="2732510"/>
    <lineage>
        <taxon>Bacteria</taxon>
        <taxon>Pseudomonadati</taxon>
        <taxon>Bacteroidota</taxon>
        <taxon>Sphingobacteriia</taxon>
        <taxon>Sphingobacteriales</taxon>
        <taxon>Sphingobacteriaceae</taxon>
        <taxon>Mucilaginibacter</taxon>
    </lineage>
</organism>
<sequence length="181" mass="19848">MLQACHGNNSEGDDDTINYAADTTKSKNIVIGKDDALFVIEVAEGCLAEIEIGLLAKQKGTDKRVKNMGAIMVKDLTKGKSRLALLAKSKHITLPTAIDSVDEKSIAELAKKTGNDFDHAYLDKVRDDYKKAMLLFQTTAKTAYDPQIKQFASRNILTIQRHLDLIDAVHGSMKSIGPTQD</sequence>
<reference evidence="2 3" key="1">
    <citation type="submission" date="2020-05" db="EMBL/GenBank/DDBJ databases">
        <authorList>
            <person name="Khan S.A."/>
            <person name="Jeon C.O."/>
            <person name="Chun B.H."/>
        </authorList>
    </citation>
    <scope>NUCLEOTIDE SEQUENCE [LARGE SCALE GENOMIC DNA]</scope>
    <source>
        <strain evidence="2 3">S1162</strain>
    </source>
</reference>
<evidence type="ECO:0000313" key="2">
    <source>
        <dbReference type="EMBL" id="NNU33843.1"/>
    </source>
</evidence>
<dbReference type="EMBL" id="JABFCR010000022">
    <property type="protein sequence ID" value="NNU33843.1"/>
    <property type="molecule type" value="Genomic_DNA"/>
</dbReference>
<dbReference type="Pfam" id="PF13628">
    <property type="entry name" value="DUF4142"/>
    <property type="match status" value="1"/>
</dbReference>
<evidence type="ECO:0000313" key="3">
    <source>
        <dbReference type="Proteomes" id="UP000566071"/>
    </source>
</evidence>
<evidence type="ECO:0000259" key="1">
    <source>
        <dbReference type="Pfam" id="PF13628"/>
    </source>
</evidence>
<accession>A0ABX1W2K1</accession>
<protein>
    <submittedName>
        <fullName evidence="2">DUF4142 domain-containing protein</fullName>
    </submittedName>
</protein>
<dbReference type="PANTHER" id="PTHR38593">
    <property type="entry name" value="BLR2558 PROTEIN"/>
    <property type="match status" value="1"/>
</dbReference>
<dbReference type="InterPro" id="IPR025419">
    <property type="entry name" value="DUF4142"/>
</dbReference>
<dbReference type="Proteomes" id="UP000566071">
    <property type="component" value="Unassembled WGS sequence"/>
</dbReference>
<comment type="caution">
    <text evidence="2">The sequence shown here is derived from an EMBL/GenBank/DDBJ whole genome shotgun (WGS) entry which is preliminary data.</text>
</comment>
<name>A0ABX1W2K1_9SPHI</name>
<gene>
    <name evidence="2" type="ORF">HK413_06230</name>
</gene>
<dbReference type="RefSeq" id="WP_175269530.1">
    <property type="nucleotide sequence ID" value="NZ_JABFCR010000022.1"/>
</dbReference>
<dbReference type="PANTHER" id="PTHR38593:SF1">
    <property type="entry name" value="BLR2558 PROTEIN"/>
    <property type="match status" value="1"/>
</dbReference>
<feature type="domain" description="DUF4142" evidence="1">
    <location>
        <begin position="34"/>
        <end position="167"/>
    </location>
</feature>
<dbReference type="InterPro" id="IPR012347">
    <property type="entry name" value="Ferritin-like"/>
</dbReference>
<proteinExistence type="predicted"/>
<keyword evidence="3" id="KW-1185">Reference proteome</keyword>